<name>A0A6J4TNH4_9ACTN</name>
<accession>A0A6J4TNH4</accession>
<protein>
    <submittedName>
        <fullName evidence="1">Uncharacterized protein</fullName>
    </submittedName>
</protein>
<dbReference type="AlphaFoldDB" id="A0A6J4TNH4"/>
<dbReference type="EMBL" id="CADCVM010000457">
    <property type="protein sequence ID" value="CAA9528493.1"/>
    <property type="molecule type" value="Genomic_DNA"/>
</dbReference>
<gene>
    <name evidence="1" type="ORF">AVDCRST_MAG05-4194</name>
</gene>
<proteinExistence type="predicted"/>
<organism evidence="1">
    <name type="scientific">uncultured Rubrobacteraceae bacterium</name>
    <dbReference type="NCBI Taxonomy" id="349277"/>
    <lineage>
        <taxon>Bacteria</taxon>
        <taxon>Bacillati</taxon>
        <taxon>Actinomycetota</taxon>
        <taxon>Rubrobacteria</taxon>
        <taxon>Rubrobacterales</taxon>
        <taxon>Rubrobacteraceae</taxon>
        <taxon>environmental samples</taxon>
    </lineage>
</organism>
<sequence length="93" mass="9632">MPAFERAELTAELKVLLSAEEGSRAEIEAARTAAGESGLAHEAGPETMVLAGGRREVLDAATRVVEAALDAGAGGVELKIEAQNDAPRFEEKG</sequence>
<reference evidence="1" key="1">
    <citation type="submission" date="2020-02" db="EMBL/GenBank/DDBJ databases">
        <authorList>
            <person name="Meier V. D."/>
        </authorList>
    </citation>
    <scope>NUCLEOTIDE SEQUENCE</scope>
    <source>
        <strain evidence="1">AVDCRST_MAG05</strain>
    </source>
</reference>
<evidence type="ECO:0000313" key="1">
    <source>
        <dbReference type="EMBL" id="CAA9528493.1"/>
    </source>
</evidence>